<keyword evidence="3" id="KW-1185">Reference proteome</keyword>
<organism evidence="2 3">
    <name type="scientific">Solanum commersonii</name>
    <name type="common">Commerson's wild potato</name>
    <name type="synonym">Commerson's nightshade</name>
    <dbReference type="NCBI Taxonomy" id="4109"/>
    <lineage>
        <taxon>Eukaryota</taxon>
        <taxon>Viridiplantae</taxon>
        <taxon>Streptophyta</taxon>
        <taxon>Embryophyta</taxon>
        <taxon>Tracheophyta</taxon>
        <taxon>Spermatophyta</taxon>
        <taxon>Magnoliopsida</taxon>
        <taxon>eudicotyledons</taxon>
        <taxon>Gunneridae</taxon>
        <taxon>Pentapetalae</taxon>
        <taxon>asterids</taxon>
        <taxon>lamiids</taxon>
        <taxon>Solanales</taxon>
        <taxon>Solanaceae</taxon>
        <taxon>Solanoideae</taxon>
        <taxon>Solaneae</taxon>
        <taxon>Solanum</taxon>
    </lineage>
</organism>
<proteinExistence type="predicted"/>
<reference evidence="2 3" key="1">
    <citation type="submission" date="2020-09" db="EMBL/GenBank/DDBJ databases">
        <title>De no assembly of potato wild relative species, Solanum commersonii.</title>
        <authorList>
            <person name="Cho K."/>
        </authorList>
    </citation>
    <scope>NUCLEOTIDE SEQUENCE [LARGE SCALE GENOMIC DNA]</scope>
    <source>
        <strain evidence="2">LZ3.2</strain>
        <tissue evidence="2">Leaf</tissue>
    </source>
</reference>
<dbReference type="AlphaFoldDB" id="A0A9J5X4I9"/>
<feature type="compositionally biased region" description="Polar residues" evidence="1">
    <location>
        <begin position="49"/>
        <end position="68"/>
    </location>
</feature>
<evidence type="ECO:0000313" key="2">
    <source>
        <dbReference type="EMBL" id="KAG5582204.1"/>
    </source>
</evidence>
<dbReference type="Proteomes" id="UP000824120">
    <property type="component" value="Chromosome 10"/>
</dbReference>
<dbReference type="OrthoDB" id="10309072at2759"/>
<evidence type="ECO:0000256" key="1">
    <source>
        <dbReference type="SAM" id="MobiDB-lite"/>
    </source>
</evidence>
<dbReference type="EMBL" id="JACXVP010000010">
    <property type="protein sequence ID" value="KAG5582204.1"/>
    <property type="molecule type" value="Genomic_DNA"/>
</dbReference>
<sequence length="68" mass="7027">MASLLHPLCIPANSLAASYSGRKGTSIASHSSEKGPAPPLSLSHHCEPASTTIKPTSLSPSTNNHHEI</sequence>
<accession>A0A9J5X4I9</accession>
<evidence type="ECO:0000313" key="3">
    <source>
        <dbReference type="Proteomes" id="UP000824120"/>
    </source>
</evidence>
<name>A0A9J5X4I9_SOLCO</name>
<comment type="caution">
    <text evidence="2">The sequence shown here is derived from an EMBL/GenBank/DDBJ whole genome shotgun (WGS) entry which is preliminary data.</text>
</comment>
<gene>
    <name evidence="2" type="ORF">H5410_052831</name>
</gene>
<feature type="region of interest" description="Disordered" evidence="1">
    <location>
        <begin position="20"/>
        <end position="68"/>
    </location>
</feature>
<protein>
    <submittedName>
        <fullName evidence="2">Uncharacterized protein</fullName>
    </submittedName>
</protein>